<dbReference type="AlphaFoldDB" id="A0A9D5AGI4"/>
<dbReference type="EMBL" id="JAMSHJ010000005">
    <property type="protein sequence ID" value="KAI5404780.1"/>
    <property type="molecule type" value="Genomic_DNA"/>
</dbReference>
<feature type="compositionally biased region" description="Polar residues" evidence="6">
    <location>
        <begin position="672"/>
        <end position="684"/>
    </location>
</feature>
<dbReference type="FunFam" id="1.25.40.10:FF:000144">
    <property type="entry name" value="Pentatricopeptide repeat-containing protein, mitochondrial"/>
    <property type="match status" value="1"/>
</dbReference>
<dbReference type="InterPro" id="IPR017946">
    <property type="entry name" value="PLC-like_Pdiesterase_TIM-brl"/>
</dbReference>
<dbReference type="GO" id="GO:0009451">
    <property type="term" value="P:RNA modification"/>
    <property type="evidence" value="ECO:0007669"/>
    <property type="project" value="InterPro"/>
</dbReference>
<protein>
    <recommendedName>
        <fullName evidence="1">glycerophosphodiester phosphodiesterase</fullName>
        <ecNumber evidence="1">3.1.4.46</ecNumber>
    </recommendedName>
</protein>
<evidence type="ECO:0000256" key="3">
    <source>
        <dbReference type="ARBA" id="ARBA00022798"/>
    </source>
</evidence>
<evidence type="ECO:0000259" key="7">
    <source>
        <dbReference type="PROSITE" id="PS51704"/>
    </source>
</evidence>
<keyword evidence="3" id="KW-0319">Glycerol metabolism</keyword>
<dbReference type="EC" id="3.1.4.46" evidence="1"/>
<dbReference type="NCBIfam" id="TIGR00756">
    <property type="entry name" value="PPR"/>
    <property type="match status" value="3"/>
</dbReference>
<dbReference type="SUPFAM" id="SSF51695">
    <property type="entry name" value="PLC-like phosphodiesterases"/>
    <property type="match status" value="2"/>
</dbReference>
<sequence>MLRVYKLDMGTFSSYQPHHPCSSTSRLRASMSIPDQTYFEDHDTVRLFCSNALKISAEKGYLPEGKQLHARLIKFGFCHVLSLQNQILSVYLKCKETEDVEKLFDGLPVRNVVSWNIMIRGIVESCDNENELDLKVGFDLDCFVGCALVDLYAKCGFVENARRVFCVAPFRDLVMWNVMISCYTFNCLPEEAFSSMLSVLSDDALGYYDFGKQIHSLVLRQSFDSDVLVASALINMYSKNKNIIDARRVFDEMSIRNVVAWNTMVVGCGNHGDGNEVMRLLREMLREGFLPDELTISSVISSCGYASAITETLQAHAFAVKLSCHDFLSVANSLISAYSKCGSIASAFKCFELTSQPDLVTWTSLICAYAFHGLAKEATEMFEKMLSRGIIPDKIAFLGVLTACAHRGLVTKGLHISECCHKFISKWPWQKKLVEISEVAYHSHQPARKYKSTQTFASGILVPKGYIWPIDAAGYLQPHTTLVSDAHKAGLEVDASDFANDFVSSSNYSYDPLAEYLQFIDNGDFSVDGVLTDFPITPSEAIDCFARLGTNATRRDKTLIISKFGASGDYPACTNLAYNNAISDGADVLDCPVQISKDGIPFCLSSIDLLDSTTVAQTSFIDLVTSSFLQPKDDPDSEISKVVRAMRKKLQQIEMLETKQSKGHILDDQQMAKPQSKSALESSL</sequence>
<feature type="region of interest" description="Disordered" evidence="6">
    <location>
        <begin position="661"/>
        <end position="684"/>
    </location>
</feature>
<dbReference type="FunFam" id="1.25.40.10:FF:000285">
    <property type="entry name" value="Pentatricopeptide repeat-containing protein, chloroplastic"/>
    <property type="match status" value="1"/>
</dbReference>
<comment type="caution">
    <text evidence="8">The sequence shown here is derived from an EMBL/GenBank/DDBJ whole genome shotgun (WGS) entry which is preliminary data.</text>
</comment>
<dbReference type="InterPro" id="IPR002885">
    <property type="entry name" value="PPR_rpt"/>
</dbReference>
<dbReference type="PROSITE" id="PS51704">
    <property type="entry name" value="GP_PDE"/>
    <property type="match status" value="1"/>
</dbReference>
<dbReference type="InterPro" id="IPR011990">
    <property type="entry name" value="TPR-like_helical_dom_sf"/>
</dbReference>
<dbReference type="Gene3D" id="1.25.40.10">
    <property type="entry name" value="Tetratricopeptide repeat domain"/>
    <property type="match status" value="4"/>
</dbReference>
<dbReference type="PANTHER" id="PTHR47926">
    <property type="entry name" value="PENTATRICOPEPTIDE REPEAT-CONTAINING PROTEIN"/>
    <property type="match status" value="1"/>
</dbReference>
<dbReference type="Pfam" id="PF03009">
    <property type="entry name" value="GDPD"/>
    <property type="match status" value="1"/>
</dbReference>
<dbReference type="InterPro" id="IPR030395">
    <property type="entry name" value="GP_PDE_dom"/>
</dbReference>
<dbReference type="Proteomes" id="UP001058974">
    <property type="component" value="Chromosome 5"/>
</dbReference>
<feature type="repeat" description="PPR" evidence="5">
    <location>
        <begin position="257"/>
        <end position="291"/>
    </location>
</feature>
<dbReference type="Pfam" id="PF01535">
    <property type="entry name" value="PPR"/>
    <property type="match status" value="2"/>
</dbReference>
<dbReference type="Gramene" id="Psat05G0180500-T1">
    <property type="protein sequence ID" value="KAI5404780.1"/>
    <property type="gene ID" value="KIW84_051805"/>
</dbReference>
<evidence type="ECO:0000256" key="2">
    <source>
        <dbReference type="ARBA" id="ARBA00022737"/>
    </source>
</evidence>
<dbReference type="PANTHER" id="PTHR47926:SF511">
    <property type="entry name" value="PENTATRICOPEPTIDE REPEAT-CONTAINING PROTEIN"/>
    <property type="match status" value="1"/>
</dbReference>
<comment type="catalytic activity">
    <reaction evidence="4">
        <text>a sn-glycero-3-phosphodiester + H2O = an alcohol + sn-glycerol 3-phosphate + H(+)</text>
        <dbReference type="Rhea" id="RHEA:12969"/>
        <dbReference type="ChEBI" id="CHEBI:15377"/>
        <dbReference type="ChEBI" id="CHEBI:15378"/>
        <dbReference type="ChEBI" id="CHEBI:30879"/>
        <dbReference type="ChEBI" id="CHEBI:57597"/>
        <dbReference type="ChEBI" id="CHEBI:83408"/>
        <dbReference type="EC" id="3.1.4.46"/>
    </reaction>
</comment>
<gene>
    <name evidence="8" type="ORF">KIW84_051805</name>
</gene>
<reference evidence="8 9" key="1">
    <citation type="journal article" date="2022" name="Nat. Genet.">
        <title>Improved pea reference genome and pan-genome highlight genomic features and evolutionary characteristics.</title>
        <authorList>
            <person name="Yang T."/>
            <person name="Liu R."/>
            <person name="Luo Y."/>
            <person name="Hu S."/>
            <person name="Wang D."/>
            <person name="Wang C."/>
            <person name="Pandey M.K."/>
            <person name="Ge S."/>
            <person name="Xu Q."/>
            <person name="Li N."/>
            <person name="Li G."/>
            <person name="Huang Y."/>
            <person name="Saxena R.K."/>
            <person name="Ji Y."/>
            <person name="Li M."/>
            <person name="Yan X."/>
            <person name="He Y."/>
            <person name="Liu Y."/>
            <person name="Wang X."/>
            <person name="Xiang C."/>
            <person name="Varshney R.K."/>
            <person name="Ding H."/>
            <person name="Gao S."/>
            <person name="Zong X."/>
        </authorList>
    </citation>
    <scope>NUCLEOTIDE SEQUENCE [LARGE SCALE GENOMIC DNA]</scope>
    <source>
        <strain evidence="8 9">cv. Zhongwan 6</strain>
    </source>
</reference>
<proteinExistence type="predicted"/>
<dbReference type="GO" id="GO:0006629">
    <property type="term" value="P:lipid metabolic process"/>
    <property type="evidence" value="ECO:0007669"/>
    <property type="project" value="InterPro"/>
</dbReference>
<evidence type="ECO:0000256" key="1">
    <source>
        <dbReference type="ARBA" id="ARBA00012247"/>
    </source>
</evidence>
<dbReference type="InterPro" id="IPR046960">
    <property type="entry name" value="PPR_At4g14850-like_plant"/>
</dbReference>
<evidence type="ECO:0000256" key="4">
    <source>
        <dbReference type="ARBA" id="ARBA00047512"/>
    </source>
</evidence>
<feature type="domain" description="GP-PDE" evidence="7">
    <location>
        <begin position="558"/>
        <end position="684"/>
    </location>
</feature>
<evidence type="ECO:0000256" key="6">
    <source>
        <dbReference type="SAM" id="MobiDB-lite"/>
    </source>
</evidence>
<dbReference type="GO" id="GO:0003723">
    <property type="term" value="F:RNA binding"/>
    <property type="evidence" value="ECO:0007669"/>
    <property type="project" value="InterPro"/>
</dbReference>
<dbReference type="Gene3D" id="3.20.20.190">
    <property type="entry name" value="Phosphatidylinositol (PI) phosphodiesterase"/>
    <property type="match status" value="2"/>
</dbReference>
<dbReference type="PROSITE" id="PS51375">
    <property type="entry name" value="PPR"/>
    <property type="match status" value="2"/>
</dbReference>
<name>A0A9D5AGI4_PEA</name>
<feature type="repeat" description="PPR" evidence="5">
    <location>
        <begin position="358"/>
        <end position="392"/>
    </location>
</feature>
<keyword evidence="2" id="KW-0677">Repeat</keyword>
<dbReference type="GO" id="GO:0008889">
    <property type="term" value="F:glycerophosphodiester phosphodiesterase activity"/>
    <property type="evidence" value="ECO:0007669"/>
    <property type="project" value="UniProtKB-EC"/>
</dbReference>
<accession>A0A9D5AGI4</accession>
<keyword evidence="9" id="KW-1185">Reference proteome</keyword>
<evidence type="ECO:0000313" key="9">
    <source>
        <dbReference type="Proteomes" id="UP001058974"/>
    </source>
</evidence>
<evidence type="ECO:0000313" key="8">
    <source>
        <dbReference type="EMBL" id="KAI5404780.1"/>
    </source>
</evidence>
<dbReference type="Pfam" id="PF13041">
    <property type="entry name" value="PPR_2"/>
    <property type="match status" value="2"/>
</dbReference>
<evidence type="ECO:0000256" key="5">
    <source>
        <dbReference type="PROSITE-ProRule" id="PRU00708"/>
    </source>
</evidence>
<dbReference type="GO" id="GO:0006071">
    <property type="term" value="P:glycerol metabolic process"/>
    <property type="evidence" value="ECO:0007669"/>
    <property type="project" value="UniProtKB-KW"/>
</dbReference>
<organism evidence="8 9">
    <name type="scientific">Pisum sativum</name>
    <name type="common">Garden pea</name>
    <name type="synonym">Lathyrus oleraceus</name>
    <dbReference type="NCBI Taxonomy" id="3888"/>
    <lineage>
        <taxon>Eukaryota</taxon>
        <taxon>Viridiplantae</taxon>
        <taxon>Streptophyta</taxon>
        <taxon>Embryophyta</taxon>
        <taxon>Tracheophyta</taxon>
        <taxon>Spermatophyta</taxon>
        <taxon>Magnoliopsida</taxon>
        <taxon>eudicotyledons</taxon>
        <taxon>Gunneridae</taxon>
        <taxon>Pentapetalae</taxon>
        <taxon>rosids</taxon>
        <taxon>fabids</taxon>
        <taxon>Fabales</taxon>
        <taxon>Fabaceae</taxon>
        <taxon>Papilionoideae</taxon>
        <taxon>50 kb inversion clade</taxon>
        <taxon>NPAAA clade</taxon>
        <taxon>Hologalegina</taxon>
        <taxon>IRL clade</taxon>
        <taxon>Fabeae</taxon>
        <taxon>Lathyrus</taxon>
    </lineage>
</organism>